<gene>
    <name evidence="11 12" type="primary">aroK</name>
    <name evidence="12" type="ORF">BN1048_00794</name>
</gene>
<keyword evidence="6 11" id="KW-0547">Nucleotide-binding</keyword>
<dbReference type="Pfam" id="PF01202">
    <property type="entry name" value="SKI"/>
    <property type="match status" value="1"/>
</dbReference>
<evidence type="ECO:0000256" key="11">
    <source>
        <dbReference type="HAMAP-Rule" id="MF_00109"/>
    </source>
</evidence>
<dbReference type="InterPro" id="IPR027417">
    <property type="entry name" value="P-loop_NTPase"/>
</dbReference>
<keyword evidence="11" id="KW-0460">Magnesium</keyword>
<dbReference type="PROSITE" id="PS01128">
    <property type="entry name" value="SHIKIMATE_KINASE"/>
    <property type="match status" value="1"/>
</dbReference>
<keyword evidence="5 11" id="KW-0808">Transferase</keyword>
<organism evidence="12 13">
    <name type="scientific">Jeotgalicoccus saudimassiliensis</name>
    <dbReference type="NCBI Taxonomy" id="1461582"/>
    <lineage>
        <taxon>Bacteria</taxon>
        <taxon>Bacillati</taxon>
        <taxon>Bacillota</taxon>
        <taxon>Bacilli</taxon>
        <taxon>Bacillales</taxon>
        <taxon>Staphylococcaceae</taxon>
        <taxon>Jeotgalicoccus</taxon>
    </lineage>
</organism>
<comment type="catalytic activity">
    <reaction evidence="10 11">
        <text>shikimate + ATP = 3-phosphoshikimate + ADP + H(+)</text>
        <dbReference type="Rhea" id="RHEA:13121"/>
        <dbReference type="ChEBI" id="CHEBI:15378"/>
        <dbReference type="ChEBI" id="CHEBI:30616"/>
        <dbReference type="ChEBI" id="CHEBI:36208"/>
        <dbReference type="ChEBI" id="CHEBI:145989"/>
        <dbReference type="ChEBI" id="CHEBI:456216"/>
        <dbReference type="EC" id="2.7.1.71"/>
    </reaction>
</comment>
<reference evidence="12 13" key="1">
    <citation type="submission" date="2014-07" db="EMBL/GenBank/DDBJ databases">
        <authorList>
            <person name="Urmite Genomes Urmite Genomes"/>
        </authorList>
    </citation>
    <scope>NUCLEOTIDE SEQUENCE [LARGE SCALE GENOMIC DNA]</scope>
    <source>
        <strain evidence="12 13">13MG44_air</strain>
    </source>
</reference>
<dbReference type="EMBL" id="CCSE01000001">
    <property type="protein sequence ID" value="CEA00060.1"/>
    <property type="molecule type" value="Genomic_DNA"/>
</dbReference>
<dbReference type="GO" id="GO:0009423">
    <property type="term" value="P:chorismate biosynthetic process"/>
    <property type="evidence" value="ECO:0007669"/>
    <property type="project" value="UniProtKB-UniRule"/>
</dbReference>
<evidence type="ECO:0000256" key="4">
    <source>
        <dbReference type="ARBA" id="ARBA00022605"/>
    </source>
</evidence>
<dbReference type="STRING" id="1461582.BN1048_00794"/>
<feature type="binding site" evidence="11">
    <location>
        <position position="14"/>
    </location>
    <ligand>
        <name>Mg(2+)</name>
        <dbReference type="ChEBI" id="CHEBI:18420"/>
    </ligand>
</feature>
<evidence type="ECO:0000256" key="2">
    <source>
        <dbReference type="ARBA" id="ARBA00006997"/>
    </source>
</evidence>
<feature type="binding site" evidence="11">
    <location>
        <position position="32"/>
    </location>
    <ligand>
        <name>substrate</name>
    </ligand>
</feature>
<keyword evidence="8 11" id="KW-0067">ATP-binding</keyword>
<evidence type="ECO:0000256" key="3">
    <source>
        <dbReference type="ARBA" id="ARBA00012154"/>
    </source>
</evidence>
<dbReference type="PANTHER" id="PTHR21087:SF16">
    <property type="entry name" value="SHIKIMATE KINASE 1, CHLOROPLASTIC"/>
    <property type="match status" value="1"/>
</dbReference>
<keyword evidence="13" id="KW-1185">Reference proteome</keyword>
<dbReference type="InterPro" id="IPR000623">
    <property type="entry name" value="Shikimate_kinase/TSH1"/>
</dbReference>
<keyword evidence="11" id="KW-0479">Metal-binding</keyword>
<comment type="subcellular location">
    <subcellularLocation>
        <location evidence="11">Cytoplasm</location>
    </subcellularLocation>
</comment>
<feature type="binding site" evidence="11">
    <location>
        <position position="134"/>
    </location>
    <ligand>
        <name>substrate</name>
    </ligand>
</feature>
<evidence type="ECO:0000256" key="9">
    <source>
        <dbReference type="ARBA" id="ARBA00023141"/>
    </source>
</evidence>
<feature type="binding site" evidence="11">
    <location>
        <position position="117"/>
    </location>
    <ligand>
        <name>ATP</name>
        <dbReference type="ChEBI" id="CHEBI:30616"/>
    </ligand>
</feature>
<dbReference type="EC" id="2.7.1.71" evidence="3 11"/>
<feature type="binding site" evidence="11">
    <location>
        <position position="77"/>
    </location>
    <ligand>
        <name>substrate</name>
    </ligand>
</feature>
<accession>A0A078M1G8</accession>
<dbReference type="GO" id="GO:0009073">
    <property type="term" value="P:aromatic amino acid family biosynthetic process"/>
    <property type="evidence" value="ECO:0007669"/>
    <property type="project" value="UniProtKB-KW"/>
</dbReference>
<evidence type="ECO:0000256" key="5">
    <source>
        <dbReference type="ARBA" id="ARBA00022679"/>
    </source>
</evidence>
<dbReference type="InterPro" id="IPR031322">
    <property type="entry name" value="Shikimate/glucono_kinase"/>
</dbReference>
<comment type="pathway">
    <text evidence="1 11">Metabolic intermediate biosynthesis; chorismate biosynthesis; chorismate from D-erythrose 4-phosphate and phosphoenolpyruvate: step 5/7.</text>
</comment>
<dbReference type="HAMAP" id="MF_00109">
    <property type="entry name" value="Shikimate_kinase"/>
    <property type="match status" value="1"/>
</dbReference>
<dbReference type="Gene3D" id="3.40.50.300">
    <property type="entry name" value="P-loop containing nucleotide triphosphate hydrolases"/>
    <property type="match status" value="1"/>
</dbReference>
<keyword evidence="9 11" id="KW-0057">Aromatic amino acid biosynthesis</keyword>
<evidence type="ECO:0000256" key="7">
    <source>
        <dbReference type="ARBA" id="ARBA00022777"/>
    </source>
</evidence>
<dbReference type="GO" id="GO:0008652">
    <property type="term" value="P:amino acid biosynthetic process"/>
    <property type="evidence" value="ECO:0007669"/>
    <property type="project" value="UniProtKB-KW"/>
</dbReference>
<evidence type="ECO:0000256" key="6">
    <source>
        <dbReference type="ARBA" id="ARBA00022741"/>
    </source>
</evidence>
<feature type="binding site" evidence="11">
    <location>
        <position position="56"/>
    </location>
    <ligand>
        <name>substrate</name>
    </ligand>
</feature>
<keyword evidence="4 11" id="KW-0028">Amino-acid biosynthesis</keyword>
<dbReference type="GO" id="GO:0004765">
    <property type="term" value="F:shikimate kinase activity"/>
    <property type="evidence" value="ECO:0007669"/>
    <property type="project" value="UniProtKB-UniRule"/>
</dbReference>
<dbReference type="InterPro" id="IPR023000">
    <property type="entry name" value="Shikimate_kinase_CS"/>
</dbReference>
<keyword evidence="7 11" id="KW-0418">Kinase</keyword>
<comment type="caution">
    <text evidence="11">Lacks conserved residue(s) required for the propagation of feature annotation.</text>
</comment>
<dbReference type="eggNOG" id="COG0703">
    <property type="taxonomic scope" value="Bacteria"/>
</dbReference>
<proteinExistence type="inferred from homology"/>
<dbReference type="GO" id="GO:0000287">
    <property type="term" value="F:magnesium ion binding"/>
    <property type="evidence" value="ECO:0007669"/>
    <property type="project" value="UniProtKB-UniRule"/>
</dbReference>
<comment type="subunit">
    <text evidence="11">Monomer.</text>
</comment>
<dbReference type="AlphaFoldDB" id="A0A078M1G8"/>
<dbReference type="Proteomes" id="UP000044136">
    <property type="component" value="Unassembled WGS sequence"/>
</dbReference>
<evidence type="ECO:0000256" key="10">
    <source>
        <dbReference type="ARBA" id="ARBA00048567"/>
    </source>
</evidence>
<keyword evidence="11" id="KW-0963">Cytoplasm</keyword>
<protein>
    <recommendedName>
        <fullName evidence="3 11">Shikimate kinase</fullName>
        <shortName evidence="11">SK</shortName>
        <ecNumber evidence="3 11">2.7.1.71</ecNumber>
    </recommendedName>
</protein>
<dbReference type="HOGENOM" id="CLU_057607_4_3_9"/>
<comment type="similarity">
    <text evidence="2 11">Belongs to the shikimate kinase family.</text>
</comment>
<dbReference type="SUPFAM" id="SSF52540">
    <property type="entry name" value="P-loop containing nucleoside triphosphate hydrolases"/>
    <property type="match status" value="1"/>
</dbReference>
<dbReference type="CDD" id="cd00464">
    <property type="entry name" value="SK"/>
    <property type="match status" value="1"/>
</dbReference>
<dbReference type="PANTHER" id="PTHR21087">
    <property type="entry name" value="SHIKIMATE KINASE"/>
    <property type="match status" value="1"/>
</dbReference>
<comment type="cofactor">
    <cofactor evidence="11">
        <name>Mg(2+)</name>
        <dbReference type="ChEBI" id="CHEBI:18420"/>
    </cofactor>
    <text evidence="11">Binds 1 Mg(2+) ion per subunit.</text>
</comment>
<comment type="function">
    <text evidence="11">Catalyzes the specific phosphorylation of the 3-hydroxyl group of shikimic acid using ATP as a cosubstrate.</text>
</comment>
<dbReference type="GO" id="GO:0005829">
    <property type="term" value="C:cytosol"/>
    <property type="evidence" value="ECO:0007669"/>
    <property type="project" value="TreeGrafter"/>
</dbReference>
<evidence type="ECO:0000313" key="13">
    <source>
        <dbReference type="Proteomes" id="UP000044136"/>
    </source>
</evidence>
<name>A0A078M1G8_9STAP</name>
<evidence type="ECO:0000256" key="8">
    <source>
        <dbReference type="ARBA" id="ARBA00022840"/>
    </source>
</evidence>
<evidence type="ECO:0000313" key="12">
    <source>
        <dbReference type="EMBL" id="CEA00060.1"/>
    </source>
</evidence>
<sequence>MHMILIGFMGCGKTTIAHILGKQLNKKVIDLDAVIPELAGQTIPEIFASEGEAAFREYEFQALKQTLGEDVIIATGGGVVTYGKSYSTLIELKNRPVYFLNAPFEKLYKRIQQDENRPLGNQDIEKVRDLYQSRLGKYKALSDLEVSTLQTVEETASEIIAHMNRTNHGS</sequence>
<dbReference type="GO" id="GO:0005524">
    <property type="term" value="F:ATP binding"/>
    <property type="evidence" value="ECO:0007669"/>
    <property type="project" value="UniProtKB-UniRule"/>
</dbReference>
<dbReference type="PRINTS" id="PR01100">
    <property type="entry name" value="SHIKIMTKNASE"/>
</dbReference>
<dbReference type="UniPathway" id="UPA00053">
    <property type="reaction ID" value="UER00088"/>
</dbReference>
<evidence type="ECO:0000256" key="1">
    <source>
        <dbReference type="ARBA" id="ARBA00004842"/>
    </source>
</evidence>
<feature type="binding site" evidence="11">
    <location>
        <begin position="10"/>
        <end position="15"/>
    </location>
    <ligand>
        <name>ATP</name>
        <dbReference type="ChEBI" id="CHEBI:30616"/>
    </ligand>
</feature>